<protein>
    <submittedName>
        <fullName evidence="1">General transcription factor II-I repeat domain-containing protein 2B</fullName>
    </submittedName>
</protein>
<dbReference type="Proteomes" id="UP000886998">
    <property type="component" value="Unassembled WGS sequence"/>
</dbReference>
<dbReference type="EMBL" id="BMAV01014941">
    <property type="protein sequence ID" value="GFY63802.1"/>
    <property type="molecule type" value="Genomic_DNA"/>
</dbReference>
<reference evidence="1" key="1">
    <citation type="submission" date="2020-08" db="EMBL/GenBank/DDBJ databases">
        <title>Multicomponent nature underlies the extraordinary mechanical properties of spider dragline silk.</title>
        <authorList>
            <person name="Kono N."/>
            <person name="Nakamura H."/>
            <person name="Mori M."/>
            <person name="Yoshida Y."/>
            <person name="Ohtoshi R."/>
            <person name="Malay A.D."/>
            <person name="Moran D.A.P."/>
            <person name="Tomita M."/>
            <person name="Numata K."/>
            <person name="Arakawa K."/>
        </authorList>
    </citation>
    <scope>NUCLEOTIDE SEQUENCE</scope>
</reference>
<comment type="caution">
    <text evidence="1">The sequence shown here is derived from an EMBL/GenBank/DDBJ whole genome shotgun (WGS) entry which is preliminary data.</text>
</comment>
<name>A0A8X7CGA8_9ARAC</name>
<organism evidence="1 2">
    <name type="scientific">Trichonephila inaurata madagascariensis</name>
    <dbReference type="NCBI Taxonomy" id="2747483"/>
    <lineage>
        <taxon>Eukaryota</taxon>
        <taxon>Metazoa</taxon>
        <taxon>Ecdysozoa</taxon>
        <taxon>Arthropoda</taxon>
        <taxon>Chelicerata</taxon>
        <taxon>Arachnida</taxon>
        <taxon>Araneae</taxon>
        <taxon>Araneomorphae</taxon>
        <taxon>Entelegynae</taxon>
        <taxon>Araneoidea</taxon>
        <taxon>Nephilidae</taxon>
        <taxon>Trichonephila</taxon>
        <taxon>Trichonephila inaurata</taxon>
    </lineage>
</organism>
<evidence type="ECO:0000313" key="2">
    <source>
        <dbReference type="Proteomes" id="UP000886998"/>
    </source>
</evidence>
<dbReference type="AlphaFoldDB" id="A0A8X7CGA8"/>
<dbReference type="PANTHER" id="PTHR45913">
    <property type="entry name" value="EPM2A-INTERACTING PROTEIN 1"/>
    <property type="match status" value="1"/>
</dbReference>
<dbReference type="PANTHER" id="PTHR45913:SF5">
    <property type="entry name" value="GENERAL TRANSCRIPTION FACTOR II-I REPEAT DOMAIN-CONTAINING PROTEIN 2A-LIKE PROTEIN"/>
    <property type="match status" value="1"/>
</dbReference>
<evidence type="ECO:0000313" key="1">
    <source>
        <dbReference type="EMBL" id="GFY63802.1"/>
    </source>
</evidence>
<gene>
    <name evidence="1" type="primary">GTF2IRD2B</name>
    <name evidence="1" type="ORF">TNIN_271991</name>
</gene>
<accession>A0A8X7CGA8</accession>
<dbReference type="OrthoDB" id="6419329at2759"/>
<sequence length="152" mass="17863">MWKLAFYVDLTNHMNELNLRLQGENQLLPDLYTNIKSFRQKIILFQSQLHKKCFTHFKTCEIFSHTTETEFPVNFAIETLSALKINFDTRFSDFDVIANEIKLFQNPFDSDIETLAPEVQMEIIDLQCSDMIKNKYQNSSLLEFYKSSTGTI</sequence>
<keyword evidence="2" id="KW-1185">Reference proteome</keyword>
<proteinExistence type="predicted"/>